<name>A0A285N1A5_9FLAO</name>
<evidence type="ECO:0000256" key="1">
    <source>
        <dbReference type="SAM" id="SignalP"/>
    </source>
</evidence>
<reference evidence="3" key="1">
    <citation type="submission" date="2017-09" db="EMBL/GenBank/DDBJ databases">
        <authorList>
            <person name="Varghese N."/>
            <person name="Submissions S."/>
        </authorList>
    </citation>
    <scope>NUCLEOTIDE SEQUENCE [LARGE SCALE GENOMIC DNA]</scope>
    <source>
        <strain evidence="3">DSM 25885</strain>
    </source>
</reference>
<dbReference type="Proteomes" id="UP000219048">
    <property type="component" value="Unassembled WGS sequence"/>
</dbReference>
<dbReference type="AlphaFoldDB" id="A0A285N1A5"/>
<keyword evidence="3" id="KW-1185">Reference proteome</keyword>
<dbReference type="RefSeq" id="WP_097047224.1">
    <property type="nucleotide sequence ID" value="NZ_OBEH01000007.1"/>
</dbReference>
<dbReference type="OrthoDB" id="9847699at2"/>
<sequence>MKKIVAAFSLLGCLVLPTACTLEASFESDGYRSRLSVNTNGNNPDGSISLGGYLTIKIVGEDHDGISHIDVRIPTINVDQEFVNVSNNERWEINQTFNIDTINYDAPHKIYVTLTDKDGVEHSRAFNLKIEVNSLVAANNL</sequence>
<accession>A0A285N1A5</accession>
<evidence type="ECO:0000313" key="3">
    <source>
        <dbReference type="Proteomes" id="UP000219048"/>
    </source>
</evidence>
<keyword evidence="1" id="KW-0732">Signal</keyword>
<organism evidence="2 3">
    <name type="scientific">Flagellimonas pacifica</name>
    <dbReference type="NCBI Taxonomy" id="1247520"/>
    <lineage>
        <taxon>Bacteria</taxon>
        <taxon>Pseudomonadati</taxon>
        <taxon>Bacteroidota</taxon>
        <taxon>Flavobacteriia</taxon>
        <taxon>Flavobacteriales</taxon>
        <taxon>Flavobacteriaceae</taxon>
        <taxon>Flagellimonas</taxon>
    </lineage>
</organism>
<protein>
    <recommendedName>
        <fullName evidence="4">DUF4625 domain-containing protein</fullName>
    </recommendedName>
</protein>
<evidence type="ECO:0008006" key="4">
    <source>
        <dbReference type="Google" id="ProtNLM"/>
    </source>
</evidence>
<gene>
    <name evidence="2" type="ORF">SAMN06265377_3633</name>
</gene>
<evidence type="ECO:0000313" key="2">
    <source>
        <dbReference type="EMBL" id="SNZ01786.1"/>
    </source>
</evidence>
<feature type="signal peptide" evidence="1">
    <location>
        <begin position="1"/>
        <end position="24"/>
    </location>
</feature>
<proteinExistence type="predicted"/>
<dbReference type="EMBL" id="OBEH01000007">
    <property type="protein sequence ID" value="SNZ01786.1"/>
    <property type="molecule type" value="Genomic_DNA"/>
</dbReference>
<feature type="chain" id="PRO_5012718627" description="DUF4625 domain-containing protein" evidence="1">
    <location>
        <begin position="25"/>
        <end position="141"/>
    </location>
</feature>